<proteinExistence type="predicted"/>
<evidence type="ECO:0000313" key="2">
    <source>
        <dbReference type="Proteomes" id="UP001062846"/>
    </source>
</evidence>
<keyword evidence="2" id="KW-1185">Reference proteome</keyword>
<gene>
    <name evidence="1" type="ORF">RHMOL_Rhmol04G0208500</name>
</gene>
<organism evidence="1 2">
    <name type="scientific">Rhododendron molle</name>
    <name type="common">Chinese azalea</name>
    <name type="synonym">Azalea mollis</name>
    <dbReference type="NCBI Taxonomy" id="49168"/>
    <lineage>
        <taxon>Eukaryota</taxon>
        <taxon>Viridiplantae</taxon>
        <taxon>Streptophyta</taxon>
        <taxon>Embryophyta</taxon>
        <taxon>Tracheophyta</taxon>
        <taxon>Spermatophyta</taxon>
        <taxon>Magnoliopsida</taxon>
        <taxon>eudicotyledons</taxon>
        <taxon>Gunneridae</taxon>
        <taxon>Pentapetalae</taxon>
        <taxon>asterids</taxon>
        <taxon>Ericales</taxon>
        <taxon>Ericaceae</taxon>
        <taxon>Ericoideae</taxon>
        <taxon>Rhodoreae</taxon>
        <taxon>Rhododendron</taxon>
    </lineage>
</organism>
<dbReference type="Proteomes" id="UP001062846">
    <property type="component" value="Chromosome 4"/>
</dbReference>
<name>A0ACC0P3Y9_RHOML</name>
<reference evidence="1" key="1">
    <citation type="submission" date="2022-02" db="EMBL/GenBank/DDBJ databases">
        <title>Plant Genome Project.</title>
        <authorList>
            <person name="Zhang R.-G."/>
        </authorList>
    </citation>
    <scope>NUCLEOTIDE SEQUENCE</scope>
    <source>
        <strain evidence="1">AT1</strain>
    </source>
</reference>
<evidence type="ECO:0000313" key="1">
    <source>
        <dbReference type="EMBL" id="KAI8559864.1"/>
    </source>
</evidence>
<comment type="caution">
    <text evidence="1">The sequence shown here is derived from an EMBL/GenBank/DDBJ whole genome shotgun (WGS) entry which is preliminary data.</text>
</comment>
<protein>
    <submittedName>
        <fullName evidence="1">Uncharacterized protein</fullName>
    </submittedName>
</protein>
<sequence>MQGKLASKDRLLKWSVVDNATCVPCRNRALESHNHLFFYCTFSRAVWKKIL</sequence>
<accession>A0ACC0P3Y9</accession>
<dbReference type="EMBL" id="CM046391">
    <property type="protein sequence ID" value="KAI8559864.1"/>
    <property type="molecule type" value="Genomic_DNA"/>
</dbReference>